<evidence type="ECO:0000313" key="2">
    <source>
        <dbReference type="Proteomes" id="UP000006265"/>
    </source>
</evidence>
<comment type="caution">
    <text evidence="1">The sequence shown here is derived from an EMBL/GenBank/DDBJ whole genome shotgun (WGS) entry which is preliminary data.</text>
</comment>
<accession>K5B8Y2</accession>
<dbReference type="Proteomes" id="UP000006265">
    <property type="component" value="Unassembled WGS sequence"/>
</dbReference>
<name>K5B8Y2_MYCHD</name>
<proteinExistence type="predicted"/>
<protein>
    <submittedName>
        <fullName evidence="1">Uncharacterized protein</fullName>
    </submittedName>
</protein>
<evidence type="ECO:0000313" key="1">
    <source>
        <dbReference type="EMBL" id="EKF24493.1"/>
    </source>
</evidence>
<dbReference type="EMBL" id="AMRA01000038">
    <property type="protein sequence ID" value="EKF24493.1"/>
    <property type="molecule type" value="Genomic_DNA"/>
</dbReference>
<reference evidence="1 2" key="1">
    <citation type="journal article" date="2012" name="J. Bacteriol.">
        <title>Genome sequence of Mycobacterium hassiacum DSM 44199, a rare source of heat-stable mycobacterial proteins.</title>
        <authorList>
            <person name="Tiago I."/>
            <person name="Maranha A."/>
            <person name="Mendes V."/>
            <person name="Alarico S."/>
            <person name="Moynihan P.J."/>
            <person name="Clarke A.J."/>
            <person name="Macedo-Ribeiro S."/>
            <person name="Pereira P.J."/>
            <person name="Empadinhas N."/>
        </authorList>
    </citation>
    <scope>NUCLEOTIDE SEQUENCE [LARGE SCALE GENOMIC DNA]</scope>
    <source>
        <strain evidence="2">DSM 44199 / CIP 105218 / JCM 12690 / 3849</strain>
    </source>
</reference>
<keyword evidence="2" id="KW-1185">Reference proteome</keyword>
<organism evidence="1 2">
    <name type="scientific">Mycolicibacterium hassiacum (strain DSM 44199 / CIP 105218 / JCM 12690 / 3849)</name>
    <name type="common">Mycobacterium hassiacum</name>
    <dbReference type="NCBI Taxonomy" id="1122247"/>
    <lineage>
        <taxon>Bacteria</taxon>
        <taxon>Bacillati</taxon>
        <taxon>Actinomycetota</taxon>
        <taxon>Actinomycetes</taxon>
        <taxon>Mycobacteriales</taxon>
        <taxon>Mycobacteriaceae</taxon>
        <taxon>Mycolicibacterium</taxon>
    </lineage>
</organism>
<gene>
    <name evidence="1" type="ORF">C731_1428</name>
</gene>
<sequence length="37" mass="4017">MSPVSVLPNMPRRIRMTSGGASYARGWDPLGDWPVSA</sequence>
<dbReference type="AlphaFoldDB" id="K5B8Y2"/>